<name>I3EB74_BACMM</name>
<feature type="domain" description="ABC transporter" evidence="5">
    <location>
        <begin position="25"/>
        <end position="256"/>
    </location>
</feature>
<evidence type="ECO:0000256" key="3">
    <source>
        <dbReference type="ARBA" id="ARBA00022840"/>
    </source>
</evidence>
<dbReference type="SMART" id="SM00382">
    <property type="entry name" value="AAA"/>
    <property type="match status" value="1"/>
</dbReference>
<dbReference type="Proteomes" id="UP000027602">
    <property type="component" value="Chromosome"/>
</dbReference>
<evidence type="ECO:0000313" key="6">
    <source>
        <dbReference type="EMBL" id="AIE61427.1"/>
    </source>
</evidence>
<evidence type="ECO:0000256" key="1">
    <source>
        <dbReference type="ARBA" id="ARBA00022448"/>
    </source>
</evidence>
<evidence type="ECO:0000259" key="5">
    <source>
        <dbReference type="PROSITE" id="PS50893"/>
    </source>
</evidence>
<dbReference type="InterPro" id="IPR027417">
    <property type="entry name" value="P-loop_NTPase"/>
</dbReference>
<keyword evidence="7" id="KW-1185">Reference proteome</keyword>
<organism evidence="6 7">
    <name type="scientific">Bacillus methanolicus (strain MGA3 / ATCC 53907)</name>
    <dbReference type="NCBI Taxonomy" id="796606"/>
    <lineage>
        <taxon>Bacteria</taxon>
        <taxon>Bacillati</taxon>
        <taxon>Bacillota</taxon>
        <taxon>Bacilli</taxon>
        <taxon>Bacillales</taxon>
        <taxon>Bacillaceae</taxon>
        <taxon>Bacillus</taxon>
    </lineage>
</organism>
<dbReference type="GO" id="GO:0016887">
    <property type="term" value="F:ATP hydrolysis activity"/>
    <property type="evidence" value="ECO:0007669"/>
    <property type="project" value="InterPro"/>
</dbReference>
<dbReference type="InterPro" id="IPR003439">
    <property type="entry name" value="ABC_transporter-like_ATP-bd"/>
</dbReference>
<dbReference type="KEGG" id="bmet:BMMGA3_15350"/>
<dbReference type="SUPFAM" id="SSF52540">
    <property type="entry name" value="P-loop containing nucleoside triphosphate hydrolases"/>
    <property type="match status" value="1"/>
</dbReference>
<dbReference type="GO" id="GO:0005524">
    <property type="term" value="F:ATP binding"/>
    <property type="evidence" value="ECO:0007669"/>
    <property type="project" value="UniProtKB-KW"/>
</dbReference>
<reference evidence="6 7" key="1">
    <citation type="journal article" date="2015" name="BMC Genomics">
        <title>Transcriptome analysis of thermophilic methylotrophic Bacillus methanolicus MGA3 using RNA-sequencing provides detailed insights into its previously uncharted transcriptional landscape.</title>
        <authorList>
            <person name="Irla M."/>
            <person name="Neshat A."/>
            <person name="Brautaset T."/>
            <person name="Ruckert C."/>
            <person name="Kalinowski J."/>
            <person name="Wendisch V.F."/>
        </authorList>
    </citation>
    <scope>NUCLEOTIDE SEQUENCE [LARGE SCALE GENOMIC DNA]</scope>
    <source>
        <strain evidence="7">MGA3 / ATCC 53907</strain>
    </source>
</reference>
<dbReference type="EMBL" id="CP007739">
    <property type="protein sequence ID" value="AIE61427.1"/>
    <property type="molecule type" value="Genomic_DNA"/>
</dbReference>
<dbReference type="HOGENOM" id="CLU_000604_1_22_9"/>
<protein>
    <submittedName>
        <fullName evidence="6">Taurine ABC transporter ATP-binding protein</fullName>
    </submittedName>
</protein>
<dbReference type="PROSITE" id="PS50893">
    <property type="entry name" value="ABC_TRANSPORTER_2"/>
    <property type="match status" value="1"/>
</dbReference>
<dbReference type="InterPro" id="IPR017871">
    <property type="entry name" value="ABC_transporter-like_CS"/>
</dbReference>
<dbReference type="eggNOG" id="COG1116">
    <property type="taxonomic scope" value="Bacteria"/>
</dbReference>
<proteinExistence type="predicted"/>
<dbReference type="PANTHER" id="PTHR42788:SF13">
    <property type="entry name" value="ALIPHATIC SULFONATES IMPORT ATP-BINDING PROTEIN SSUB"/>
    <property type="match status" value="1"/>
</dbReference>
<dbReference type="CDD" id="cd03293">
    <property type="entry name" value="ABC_NrtD_SsuB_transporters"/>
    <property type="match status" value="1"/>
</dbReference>
<dbReference type="InterPro" id="IPR050166">
    <property type="entry name" value="ABC_transporter_ATP-bind"/>
</dbReference>
<dbReference type="STRING" id="796606.BMMGA3_15350"/>
<evidence type="ECO:0000256" key="2">
    <source>
        <dbReference type="ARBA" id="ARBA00022741"/>
    </source>
</evidence>
<dbReference type="PANTHER" id="PTHR42788">
    <property type="entry name" value="TAURINE IMPORT ATP-BINDING PROTEIN-RELATED"/>
    <property type="match status" value="1"/>
</dbReference>
<sequence>MKFMYVSTPIKARSEIFNNRNPTLIELKNISLYYSNENSGLPILDNINLQLEVNDFVCLLGPSGCGKSSLLNILAGFQKPTTGKVMINNKPHTGPSPNVGVVFQHHNLFPWMTIEKNIEFGLKMKSISRPERKRLVSYYLNLVGLESSAKMLPYQLSGGMKQRASIARTLATDPQAILMDEPFSALDALTRENMQMHLLELWKKTKKCIFFITHDVEEALLLGKRILVMHSKPGRIVVDLQNPLLQYSQSVKEIKDSKEFHDLRYYLISTIRNSKSNNTLFGIN</sequence>
<gene>
    <name evidence="6" type="ORF">BMMGA3_15350</name>
</gene>
<keyword evidence="1" id="KW-0813">Transport</keyword>
<dbReference type="AlphaFoldDB" id="I3EB74"/>
<keyword evidence="2" id="KW-0547">Nucleotide-binding</keyword>
<keyword evidence="3 6" id="KW-0067">ATP-binding</keyword>
<evidence type="ECO:0000313" key="7">
    <source>
        <dbReference type="Proteomes" id="UP000027602"/>
    </source>
</evidence>
<keyword evidence="4" id="KW-1278">Translocase</keyword>
<evidence type="ECO:0000256" key="4">
    <source>
        <dbReference type="ARBA" id="ARBA00022967"/>
    </source>
</evidence>
<dbReference type="Gene3D" id="3.40.50.300">
    <property type="entry name" value="P-loop containing nucleotide triphosphate hydrolases"/>
    <property type="match status" value="1"/>
</dbReference>
<dbReference type="InterPro" id="IPR003593">
    <property type="entry name" value="AAA+_ATPase"/>
</dbReference>
<dbReference type="PROSITE" id="PS00211">
    <property type="entry name" value="ABC_TRANSPORTER_1"/>
    <property type="match status" value="1"/>
</dbReference>
<accession>I3EB74</accession>
<dbReference type="Pfam" id="PF00005">
    <property type="entry name" value="ABC_tran"/>
    <property type="match status" value="1"/>
</dbReference>